<keyword evidence="20" id="KW-1185">Reference proteome</keyword>
<evidence type="ECO:0000256" key="3">
    <source>
        <dbReference type="ARBA" id="ARBA00010258"/>
    </source>
</evidence>
<dbReference type="GO" id="GO:0008270">
    <property type="term" value="F:zinc ion binding"/>
    <property type="evidence" value="ECO:0007669"/>
    <property type="project" value="UniProtKB-KW"/>
</dbReference>
<dbReference type="PROSITE" id="PS50089">
    <property type="entry name" value="ZF_RING_2"/>
    <property type="match status" value="1"/>
</dbReference>
<evidence type="ECO:0000256" key="11">
    <source>
        <dbReference type="ARBA" id="ARBA00022833"/>
    </source>
</evidence>
<comment type="subcellular location">
    <subcellularLocation>
        <location evidence="2 16">Nucleus</location>
    </subcellularLocation>
</comment>
<dbReference type="GO" id="GO:0000724">
    <property type="term" value="P:double-strand break repair via homologous recombination"/>
    <property type="evidence" value="ECO:0007669"/>
    <property type="project" value="TreeGrafter"/>
</dbReference>
<evidence type="ECO:0000259" key="18">
    <source>
        <dbReference type="PROSITE" id="PS50089"/>
    </source>
</evidence>
<keyword evidence="10 16" id="KW-0833">Ubl conjugation pathway</keyword>
<evidence type="ECO:0000313" key="19">
    <source>
        <dbReference type="EMBL" id="KDQ18033.1"/>
    </source>
</evidence>
<evidence type="ECO:0000256" key="14">
    <source>
        <dbReference type="ARBA" id="ARBA00023242"/>
    </source>
</evidence>
<comment type="function">
    <text evidence="16">Acts in a DNA repair pathway for removal of UV-induced DNA damage that is distinct from classical nucleotide excision repair and in repair of ionizing radiation damage. Functions in homologous recombination repair of DNA double strand breaks and in recovery of stalled replication forks.</text>
</comment>
<evidence type="ECO:0000256" key="17">
    <source>
        <dbReference type="SAM" id="MobiDB-lite"/>
    </source>
</evidence>
<dbReference type="Gene3D" id="1.10.10.10">
    <property type="entry name" value="Winged helix-like DNA-binding domain superfamily/Winged helix DNA-binding domain"/>
    <property type="match status" value="1"/>
</dbReference>
<keyword evidence="8 16" id="KW-0227">DNA damage</keyword>
<protein>
    <recommendedName>
        <fullName evidence="5 16">Non-structural maintenance of chromosomes element 1 homolog</fullName>
        <ecNumber evidence="4 16">2.3.2.27</ecNumber>
    </recommendedName>
</protein>
<name>A0A067MQK4_BOTB1</name>
<dbReference type="OrthoDB" id="185455at2759"/>
<keyword evidence="11 16" id="KW-0862">Zinc</keyword>
<dbReference type="GO" id="GO:0061630">
    <property type="term" value="F:ubiquitin protein ligase activity"/>
    <property type="evidence" value="ECO:0007669"/>
    <property type="project" value="UniProtKB-EC"/>
</dbReference>
<dbReference type="Proteomes" id="UP000027195">
    <property type="component" value="Unassembled WGS sequence"/>
</dbReference>
<feature type="compositionally biased region" description="Basic and acidic residues" evidence="17">
    <location>
        <begin position="249"/>
        <end position="260"/>
    </location>
</feature>
<dbReference type="InterPro" id="IPR013083">
    <property type="entry name" value="Znf_RING/FYVE/PHD"/>
</dbReference>
<dbReference type="PANTHER" id="PTHR20973:SF0">
    <property type="entry name" value="NON-STRUCTURAL MAINTENANCE OF CHROMOSOMES ELEMENT 1 HOMOLOG"/>
    <property type="match status" value="1"/>
</dbReference>
<evidence type="ECO:0000256" key="6">
    <source>
        <dbReference type="ARBA" id="ARBA00022679"/>
    </source>
</evidence>
<organism evidence="19 20">
    <name type="scientific">Botryobasidium botryosum (strain FD-172 SS1)</name>
    <dbReference type="NCBI Taxonomy" id="930990"/>
    <lineage>
        <taxon>Eukaryota</taxon>
        <taxon>Fungi</taxon>
        <taxon>Dikarya</taxon>
        <taxon>Basidiomycota</taxon>
        <taxon>Agaricomycotina</taxon>
        <taxon>Agaricomycetes</taxon>
        <taxon>Cantharellales</taxon>
        <taxon>Botryobasidiaceae</taxon>
        <taxon>Botryobasidium</taxon>
    </lineage>
</organism>
<dbReference type="FunFam" id="1.10.10.10:FF:000270">
    <property type="entry name" value="Non-structural maintenance of chromosomes element 1 homolog"/>
    <property type="match status" value="1"/>
</dbReference>
<feature type="domain" description="RING-type" evidence="18">
    <location>
        <begin position="195"/>
        <end position="235"/>
    </location>
</feature>
<comment type="similarity">
    <text evidence="3 16">Belongs to the NSE1 family.</text>
</comment>
<comment type="catalytic activity">
    <reaction evidence="1 16">
        <text>S-ubiquitinyl-[E2 ubiquitin-conjugating enzyme]-L-cysteine + [acceptor protein]-L-lysine = [E2 ubiquitin-conjugating enzyme]-L-cysteine + N(6)-ubiquitinyl-[acceptor protein]-L-lysine.</text>
        <dbReference type="EC" id="2.3.2.27"/>
    </reaction>
</comment>
<evidence type="ECO:0000256" key="8">
    <source>
        <dbReference type="ARBA" id="ARBA00022763"/>
    </source>
</evidence>
<dbReference type="GO" id="GO:0030915">
    <property type="term" value="C:Smc5-Smc6 complex"/>
    <property type="evidence" value="ECO:0007669"/>
    <property type="project" value="UniProtKB-UniRule"/>
</dbReference>
<evidence type="ECO:0000256" key="2">
    <source>
        <dbReference type="ARBA" id="ARBA00004123"/>
    </source>
</evidence>
<dbReference type="HOGENOM" id="CLU_045153_1_0_1"/>
<keyword evidence="7 16" id="KW-0479">Metal-binding</keyword>
<dbReference type="InterPro" id="IPR001841">
    <property type="entry name" value="Znf_RING"/>
</dbReference>
<keyword evidence="14 16" id="KW-0539">Nucleus</keyword>
<dbReference type="InterPro" id="IPR011513">
    <property type="entry name" value="Nse1"/>
</dbReference>
<dbReference type="PANTHER" id="PTHR20973">
    <property type="entry name" value="NON-SMC ELEMENT 1-RELATED"/>
    <property type="match status" value="1"/>
</dbReference>
<evidence type="ECO:0000256" key="5">
    <source>
        <dbReference type="ARBA" id="ARBA00019422"/>
    </source>
</evidence>
<dbReference type="FunCoup" id="A0A067MQK4">
    <property type="interactions" value="124"/>
</dbReference>
<evidence type="ECO:0000313" key="20">
    <source>
        <dbReference type="Proteomes" id="UP000027195"/>
    </source>
</evidence>
<dbReference type="CDD" id="cd16493">
    <property type="entry name" value="RING-CH-C4HC3_NSE1"/>
    <property type="match status" value="1"/>
</dbReference>
<dbReference type="Pfam" id="PF07574">
    <property type="entry name" value="SMC_Nse1"/>
    <property type="match status" value="1"/>
</dbReference>
<dbReference type="EMBL" id="KL198022">
    <property type="protein sequence ID" value="KDQ18033.1"/>
    <property type="molecule type" value="Genomic_DNA"/>
</dbReference>
<evidence type="ECO:0000256" key="9">
    <source>
        <dbReference type="ARBA" id="ARBA00022771"/>
    </source>
</evidence>
<dbReference type="Pfam" id="PF08746">
    <property type="entry name" value="zf-RING-like"/>
    <property type="match status" value="1"/>
</dbReference>
<evidence type="ECO:0000256" key="4">
    <source>
        <dbReference type="ARBA" id="ARBA00012483"/>
    </source>
</evidence>
<evidence type="ECO:0000256" key="10">
    <source>
        <dbReference type="ARBA" id="ARBA00022786"/>
    </source>
</evidence>
<dbReference type="SUPFAM" id="SSF57850">
    <property type="entry name" value="RING/U-box"/>
    <property type="match status" value="1"/>
</dbReference>
<evidence type="ECO:0000256" key="16">
    <source>
        <dbReference type="RuleBase" id="RU368018"/>
    </source>
</evidence>
<reference evidence="20" key="1">
    <citation type="journal article" date="2014" name="Proc. Natl. Acad. Sci. U.S.A.">
        <title>Extensive sampling of basidiomycete genomes demonstrates inadequacy of the white-rot/brown-rot paradigm for wood decay fungi.</title>
        <authorList>
            <person name="Riley R."/>
            <person name="Salamov A.A."/>
            <person name="Brown D.W."/>
            <person name="Nagy L.G."/>
            <person name="Floudas D."/>
            <person name="Held B.W."/>
            <person name="Levasseur A."/>
            <person name="Lombard V."/>
            <person name="Morin E."/>
            <person name="Otillar R."/>
            <person name="Lindquist E.A."/>
            <person name="Sun H."/>
            <person name="LaButti K.M."/>
            <person name="Schmutz J."/>
            <person name="Jabbour D."/>
            <person name="Luo H."/>
            <person name="Baker S.E."/>
            <person name="Pisabarro A.G."/>
            <person name="Walton J.D."/>
            <person name="Blanchette R.A."/>
            <person name="Henrissat B."/>
            <person name="Martin F."/>
            <person name="Cullen D."/>
            <person name="Hibbett D.S."/>
            <person name="Grigoriev I.V."/>
        </authorList>
    </citation>
    <scope>NUCLEOTIDE SEQUENCE [LARGE SCALE GENOMIC DNA]</scope>
    <source>
        <strain evidence="20">FD-172 SS1</strain>
    </source>
</reference>
<gene>
    <name evidence="19" type="ORF">BOTBODRAFT_29347</name>
</gene>
<dbReference type="Gene3D" id="3.90.1150.220">
    <property type="match status" value="1"/>
</dbReference>
<dbReference type="InParanoid" id="A0A067MQK4"/>
<evidence type="ECO:0000256" key="1">
    <source>
        <dbReference type="ARBA" id="ARBA00000900"/>
    </source>
</evidence>
<evidence type="ECO:0000256" key="13">
    <source>
        <dbReference type="ARBA" id="ARBA00023204"/>
    </source>
</evidence>
<keyword evidence="12 16" id="KW-0233">DNA recombination</keyword>
<sequence>MVKATDVSRLFLQAVISRKYISDDLIRILWKKCHDAVRDADADAGVEYNEAGFEDFIDKTNESLNPVGLEMRSLYDEVTGIRMWALVNTKGDEISQMATDYTPQEMAFFKQIIEQIITAPNEAFSVSSMAALRTVNNLPVKSTMTKSQAEAVLGSFVARNWLVKSSRGRYSLSGRSLLELLPYLKSTYDEDMLECTLCLEVCTRGVACYTPACKGRLHDHCYKRYRASNARCPACAADWSRADKLRKVGEEAAKDGDDRRSRRQRTGSTNSGDEDELAPNGTMEDQEMDED</sequence>
<evidence type="ECO:0000256" key="15">
    <source>
        <dbReference type="PROSITE-ProRule" id="PRU00175"/>
    </source>
</evidence>
<dbReference type="AlphaFoldDB" id="A0A067MQK4"/>
<accession>A0A067MQK4</accession>
<dbReference type="EC" id="2.3.2.27" evidence="4 16"/>
<proteinExistence type="inferred from homology"/>
<keyword evidence="6 16" id="KW-0808">Transferase</keyword>
<keyword evidence="9 15" id="KW-0863">Zinc-finger</keyword>
<dbReference type="GO" id="GO:0005634">
    <property type="term" value="C:nucleus"/>
    <property type="evidence" value="ECO:0007669"/>
    <property type="project" value="UniProtKB-SubCell"/>
</dbReference>
<evidence type="ECO:0000256" key="7">
    <source>
        <dbReference type="ARBA" id="ARBA00022723"/>
    </source>
</evidence>
<evidence type="ECO:0000256" key="12">
    <source>
        <dbReference type="ARBA" id="ARBA00023172"/>
    </source>
</evidence>
<dbReference type="InterPro" id="IPR014857">
    <property type="entry name" value="Nse1_RING_C4HC3-type"/>
</dbReference>
<dbReference type="Gene3D" id="3.30.40.10">
    <property type="entry name" value="Zinc/RING finger domain, C3HC4 (zinc finger)"/>
    <property type="match status" value="1"/>
</dbReference>
<dbReference type="InterPro" id="IPR036388">
    <property type="entry name" value="WH-like_DNA-bd_sf"/>
</dbReference>
<dbReference type="STRING" id="930990.A0A067MQK4"/>
<comment type="subunit">
    <text evidence="16">Component of the Smc5-Smc6 complex.</text>
</comment>
<feature type="region of interest" description="Disordered" evidence="17">
    <location>
        <begin position="249"/>
        <end position="291"/>
    </location>
</feature>
<keyword evidence="13 16" id="KW-0234">DNA repair</keyword>